<gene>
    <name evidence="2" type="ORF">RRG08_058478</name>
</gene>
<dbReference type="EMBL" id="JAWDGP010006855">
    <property type="protein sequence ID" value="KAK3734323.1"/>
    <property type="molecule type" value="Genomic_DNA"/>
</dbReference>
<evidence type="ECO:0000313" key="2">
    <source>
        <dbReference type="EMBL" id="KAK3734323.1"/>
    </source>
</evidence>
<keyword evidence="3" id="KW-1185">Reference proteome</keyword>
<evidence type="ECO:0000313" key="3">
    <source>
        <dbReference type="Proteomes" id="UP001283361"/>
    </source>
</evidence>
<protein>
    <submittedName>
        <fullName evidence="2">Uncharacterized protein</fullName>
    </submittedName>
</protein>
<name>A0AAE0Y6K5_9GAST</name>
<reference evidence="2" key="1">
    <citation type="journal article" date="2023" name="G3 (Bethesda)">
        <title>A reference genome for the long-term kleptoplast-retaining sea slug Elysia crispata morphotype clarki.</title>
        <authorList>
            <person name="Eastman K.E."/>
            <person name="Pendleton A.L."/>
            <person name="Shaikh M.A."/>
            <person name="Suttiyut T."/>
            <person name="Ogas R."/>
            <person name="Tomko P."/>
            <person name="Gavelis G."/>
            <person name="Widhalm J.R."/>
            <person name="Wisecaver J.H."/>
        </authorList>
    </citation>
    <scope>NUCLEOTIDE SEQUENCE</scope>
    <source>
        <strain evidence="2">ECLA1</strain>
    </source>
</reference>
<sequence>MQPGAPSSTANPGHLFDAASSGPVRARLNNHPQVYDQHQTHRLTGSRLQSSGVKYIVENGATYPGTISAPHCIDMLSERLTWGQALSFPVRGEEQGL</sequence>
<proteinExistence type="predicted"/>
<comment type="caution">
    <text evidence="2">The sequence shown here is derived from an EMBL/GenBank/DDBJ whole genome shotgun (WGS) entry which is preliminary data.</text>
</comment>
<evidence type="ECO:0000256" key="1">
    <source>
        <dbReference type="SAM" id="MobiDB-lite"/>
    </source>
</evidence>
<feature type="compositionally biased region" description="Polar residues" evidence="1">
    <location>
        <begin position="1"/>
        <end position="11"/>
    </location>
</feature>
<dbReference type="Proteomes" id="UP001283361">
    <property type="component" value="Unassembled WGS sequence"/>
</dbReference>
<organism evidence="2 3">
    <name type="scientific">Elysia crispata</name>
    <name type="common">lettuce slug</name>
    <dbReference type="NCBI Taxonomy" id="231223"/>
    <lineage>
        <taxon>Eukaryota</taxon>
        <taxon>Metazoa</taxon>
        <taxon>Spiralia</taxon>
        <taxon>Lophotrochozoa</taxon>
        <taxon>Mollusca</taxon>
        <taxon>Gastropoda</taxon>
        <taxon>Heterobranchia</taxon>
        <taxon>Euthyneura</taxon>
        <taxon>Panpulmonata</taxon>
        <taxon>Sacoglossa</taxon>
        <taxon>Placobranchoidea</taxon>
        <taxon>Plakobranchidae</taxon>
        <taxon>Elysia</taxon>
    </lineage>
</organism>
<accession>A0AAE0Y6K5</accession>
<dbReference type="AlphaFoldDB" id="A0AAE0Y6K5"/>
<feature type="region of interest" description="Disordered" evidence="1">
    <location>
        <begin position="1"/>
        <end position="26"/>
    </location>
</feature>